<name>A0A2X0V7P7_9GAMM</name>
<dbReference type="GO" id="GO:0016740">
    <property type="term" value="F:transferase activity"/>
    <property type="evidence" value="ECO:0007669"/>
    <property type="project" value="UniProtKB-KW"/>
</dbReference>
<keyword evidence="2" id="KW-0808">Transferase</keyword>
<dbReference type="EMBL" id="UAPV01000001">
    <property type="protein sequence ID" value="SPT68825.1"/>
    <property type="molecule type" value="Genomic_DNA"/>
</dbReference>
<dbReference type="AlphaFoldDB" id="A0A2X0V7P7"/>
<sequence length="260" mass="30266">MVQTFVISLERSPERRDKIFAHLKERGLENVHWFKAIDGKKDDLSQYSIDRTRFQRFWHNRFVCCSANMYFSDTEYACALSHLGVYQKIVDENLPMALVLEDDVELDARYVDFVNNADEVVNEVGCDLLYLWYGDRLKSKSEPVDTKYGVQVKKVGMGKYDWFYNRRRNVNGAVAYIITNKAARHLLSLAYPVRCQSDVLLGLLAYNKLNAYKCIPKVFEITGVETTILHSGDMAENVKPWYSRAFKKIKSLYHKDQISE</sequence>
<proteinExistence type="predicted"/>
<reference evidence="2 3" key="1">
    <citation type="submission" date="2018-06" db="EMBL/GenBank/DDBJ databases">
        <authorList>
            <consortium name="Pathogen Informatics"/>
            <person name="Doyle S."/>
        </authorList>
    </citation>
    <scope>NUCLEOTIDE SEQUENCE [LARGE SCALE GENOMIC DNA]</scope>
    <source>
        <strain evidence="2 3">NCTC13093</strain>
    </source>
</reference>
<evidence type="ECO:0000259" key="1">
    <source>
        <dbReference type="Pfam" id="PF01755"/>
    </source>
</evidence>
<accession>A0A2X0V7P7</accession>
<feature type="domain" description="Glycosyl transferase family 25" evidence="1">
    <location>
        <begin position="1"/>
        <end position="200"/>
    </location>
</feature>
<organism evidence="2 3">
    <name type="scientific">Anaerobiospirillum thomasii</name>
    <dbReference type="NCBI Taxonomy" id="179995"/>
    <lineage>
        <taxon>Bacteria</taxon>
        <taxon>Pseudomonadati</taxon>
        <taxon>Pseudomonadota</taxon>
        <taxon>Gammaproteobacteria</taxon>
        <taxon>Aeromonadales</taxon>
        <taxon>Succinivibrionaceae</taxon>
        <taxon>Anaerobiospirillum</taxon>
    </lineage>
</organism>
<dbReference type="RefSeq" id="WP_113743040.1">
    <property type="nucleotide sequence ID" value="NZ_UAPV01000001.1"/>
</dbReference>
<dbReference type="CDD" id="cd06532">
    <property type="entry name" value="Glyco_transf_25"/>
    <property type="match status" value="1"/>
</dbReference>
<protein>
    <submittedName>
        <fullName evidence="2">Glycosyltransferase family 25 (LPS biosynthesis protein)</fullName>
    </submittedName>
</protein>
<dbReference type="Pfam" id="PF01755">
    <property type="entry name" value="Glyco_transf_25"/>
    <property type="match status" value="1"/>
</dbReference>
<gene>
    <name evidence="2" type="ORF">NCTC13093_00168</name>
</gene>
<dbReference type="InterPro" id="IPR002654">
    <property type="entry name" value="Glyco_trans_25"/>
</dbReference>
<evidence type="ECO:0000313" key="3">
    <source>
        <dbReference type="Proteomes" id="UP000250086"/>
    </source>
</evidence>
<dbReference type="Proteomes" id="UP000250086">
    <property type="component" value="Unassembled WGS sequence"/>
</dbReference>
<keyword evidence="3" id="KW-1185">Reference proteome</keyword>
<evidence type="ECO:0000313" key="2">
    <source>
        <dbReference type="EMBL" id="SPT68825.1"/>
    </source>
</evidence>